<evidence type="ECO:0000259" key="9">
    <source>
        <dbReference type="Pfam" id="PF10590"/>
    </source>
</evidence>
<dbReference type="InterPro" id="IPR000659">
    <property type="entry name" value="Pyridox_Oxase"/>
</dbReference>
<comment type="catalytic activity">
    <reaction evidence="6">
        <text>pyridoxine 5'-phosphate + O2 = pyridoxal 5'-phosphate + H2O2</text>
        <dbReference type="Rhea" id="RHEA:15149"/>
        <dbReference type="ChEBI" id="CHEBI:15379"/>
        <dbReference type="ChEBI" id="CHEBI:16240"/>
        <dbReference type="ChEBI" id="CHEBI:58589"/>
        <dbReference type="ChEBI" id="CHEBI:597326"/>
        <dbReference type="EC" id="1.4.3.5"/>
    </reaction>
</comment>
<evidence type="ECO:0000256" key="7">
    <source>
        <dbReference type="PIRSR" id="PIRSR000190-2"/>
    </source>
</evidence>
<dbReference type="InterPro" id="IPR019740">
    <property type="entry name" value="Pyridox_Oxase_CS"/>
</dbReference>
<feature type="binding site" evidence="6 7">
    <location>
        <position position="112"/>
    </location>
    <ligand>
        <name>FMN</name>
        <dbReference type="ChEBI" id="CHEBI:58210"/>
    </ligand>
</feature>
<feature type="domain" description="Pyridoxamine 5'-phosphate oxidase N-terminal" evidence="8">
    <location>
        <begin position="43"/>
        <end position="157"/>
    </location>
</feature>
<dbReference type="RefSeq" id="WP_108674042.1">
    <property type="nucleotide sequence ID" value="NZ_CP025628.1"/>
</dbReference>
<dbReference type="AlphaFoldDB" id="A0A3Q8ERU9"/>
<sequence length="218" mass="26070">MNNNKIYDNDIFKEHIDFNKKSLDEEDLNLSPFVQFDQWFKDALKDKEINVNAMSLSTVNIKGFPSSRIVLLKNFSDEGFVFYTNYNSHKGKDIENNPNGCLLFFWQISERQIRIEGSIKKISSEDSDKYFDTRPIQSKINTWVSKQSQNTNKEELMERSKFFQDKYQNHPPRPAHWGGYILNPIYFEFWQGRTSRLHDRFSYIKNKSHTWDINRLFP</sequence>
<keyword evidence="5 6" id="KW-0664">Pyridoxine biosynthesis</keyword>
<evidence type="ECO:0000256" key="1">
    <source>
        <dbReference type="ARBA" id="ARBA00007301"/>
    </source>
</evidence>
<comment type="cofactor">
    <cofactor evidence="6 7">
        <name>FMN</name>
        <dbReference type="ChEBI" id="CHEBI:58210"/>
    </cofactor>
    <text evidence="6 7">Binds 1 FMN per subunit.</text>
</comment>
<comment type="pathway">
    <text evidence="6">Cofactor metabolism; pyridoxal 5'-phosphate salvage; pyridoxal 5'-phosphate from pyridoxine 5'-phosphate: step 1/1.</text>
</comment>
<dbReference type="Proteomes" id="UP000266796">
    <property type="component" value="Chromosome"/>
</dbReference>
<feature type="binding site" evidence="6">
    <location>
        <position position="138"/>
    </location>
    <ligand>
        <name>substrate</name>
    </ligand>
</feature>
<evidence type="ECO:0000256" key="6">
    <source>
        <dbReference type="HAMAP-Rule" id="MF_01629"/>
    </source>
</evidence>
<feature type="binding site" evidence="6">
    <location>
        <position position="130"/>
    </location>
    <ligand>
        <name>substrate</name>
    </ligand>
</feature>
<evidence type="ECO:0000313" key="11">
    <source>
        <dbReference type="Proteomes" id="UP000266796"/>
    </source>
</evidence>
<gene>
    <name evidence="6 10" type="primary">pdxH</name>
    <name evidence="10" type="ORF">CKSOR_00534</name>
</gene>
<evidence type="ECO:0000313" key="10">
    <source>
        <dbReference type="EMBL" id="AWD32640.1"/>
    </source>
</evidence>
<comment type="similarity">
    <text evidence="1 6">Belongs to the pyridoxamine 5'-phosphate oxidase family.</text>
</comment>
<evidence type="ECO:0000256" key="3">
    <source>
        <dbReference type="ARBA" id="ARBA00022643"/>
    </source>
</evidence>
<comment type="function">
    <text evidence="6">Catalyzes the oxidation of either pyridoxine 5'-phosphate (PNP) or pyridoxamine 5'-phosphate (PMP) into pyridoxal 5'-phosphate (PLP).</text>
</comment>
<dbReference type="Gene3D" id="2.30.110.10">
    <property type="entry name" value="Electron Transport, Fmn-binding Protein, Chain A"/>
    <property type="match status" value="1"/>
</dbReference>
<dbReference type="GO" id="GO:0008615">
    <property type="term" value="P:pyridoxine biosynthetic process"/>
    <property type="evidence" value="ECO:0007669"/>
    <property type="project" value="UniProtKB-UniRule"/>
</dbReference>
<evidence type="ECO:0000256" key="5">
    <source>
        <dbReference type="ARBA" id="ARBA00023096"/>
    </source>
</evidence>
<reference evidence="10 11" key="1">
    <citation type="journal article" date="2018" name="Parasitology">
        <title>The reduced genome of Candidatus Kinetoplastibacterium sorsogonicusi, the endosymbiont of Kentomonas sorsogonicus (Trypanosomatidae): loss of the haem-synthesis pathway.</title>
        <authorList>
            <person name="Silva F.M."/>
            <person name="Kostygov A.Y."/>
            <person name="Spodareva V.V."/>
            <person name="Butenko A."/>
            <person name="Tossou R."/>
            <person name="Lukes J."/>
            <person name="Yurchenko V."/>
            <person name="Alves J.M.P."/>
        </authorList>
    </citation>
    <scope>NUCLEOTIDE SEQUENCE [LARGE SCALE GENOMIC DNA]</scope>
    <source>
        <strain evidence="10 11">MF-08</strain>
    </source>
</reference>
<feature type="binding site" evidence="6 7">
    <location>
        <position position="90"/>
    </location>
    <ligand>
        <name>FMN</name>
        <dbReference type="ChEBI" id="CHEBI:58210"/>
    </ligand>
</feature>
<evidence type="ECO:0000256" key="2">
    <source>
        <dbReference type="ARBA" id="ARBA00022630"/>
    </source>
</evidence>
<dbReference type="GO" id="GO:0004733">
    <property type="term" value="F:pyridoxamine phosphate oxidase activity"/>
    <property type="evidence" value="ECO:0007669"/>
    <property type="project" value="UniProtKB-UniRule"/>
</dbReference>
<dbReference type="InterPro" id="IPR019576">
    <property type="entry name" value="Pyridoxamine_oxidase_dimer_C"/>
</dbReference>
<dbReference type="EMBL" id="CP025628">
    <property type="protein sequence ID" value="AWD32640.1"/>
    <property type="molecule type" value="Genomic_DNA"/>
</dbReference>
<dbReference type="Pfam" id="PF10590">
    <property type="entry name" value="PNP_phzG_C"/>
    <property type="match status" value="1"/>
</dbReference>
<dbReference type="NCBIfam" id="NF004231">
    <property type="entry name" value="PRK05679.1"/>
    <property type="match status" value="1"/>
</dbReference>
<feature type="binding site" evidence="6">
    <location>
        <begin position="196"/>
        <end position="198"/>
    </location>
    <ligand>
        <name>substrate</name>
    </ligand>
</feature>
<dbReference type="EC" id="1.4.3.5" evidence="6"/>
<feature type="binding site" evidence="6">
    <location>
        <position position="73"/>
    </location>
    <ligand>
        <name>substrate</name>
    </ligand>
</feature>
<comment type="caution">
    <text evidence="6">Lacks conserved residue(s) required for the propagation of feature annotation.</text>
</comment>
<feature type="binding site" evidence="6">
    <location>
        <position position="134"/>
    </location>
    <ligand>
        <name>substrate</name>
    </ligand>
</feature>
<dbReference type="InterPro" id="IPR012349">
    <property type="entry name" value="Split_barrel_FMN-bd"/>
</dbReference>
<dbReference type="HAMAP" id="MF_01629">
    <property type="entry name" value="PdxH"/>
    <property type="match status" value="1"/>
</dbReference>
<dbReference type="SUPFAM" id="SSF50475">
    <property type="entry name" value="FMN-binding split barrel"/>
    <property type="match status" value="1"/>
</dbReference>
<organism evidence="10 11">
    <name type="scientific">Candidatus Kinetoplastidibacterium kentomonadis</name>
    <dbReference type="NCBI Taxonomy" id="1576550"/>
    <lineage>
        <taxon>Bacteria</taxon>
        <taxon>Pseudomonadati</taxon>
        <taxon>Pseudomonadota</taxon>
        <taxon>Betaproteobacteria</taxon>
        <taxon>Candidatus Kinetoplastidibacterium</taxon>
    </lineage>
</organism>
<dbReference type="UniPathway" id="UPA01068">
    <property type="reaction ID" value="UER00304"/>
</dbReference>
<dbReference type="Pfam" id="PF01243">
    <property type="entry name" value="PNPOx_N"/>
    <property type="match status" value="1"/>
</dbReference>
<dbReference type="PROSITE" id="PS01064">
    <property type="entry name" value="PYRIDOX_OXIDASE"/>
    <property type="match status" value="1"/>
</dbReference>
<comment type="subunit">
    <text evidence="6">Homodimer.</text>
</comment>
<dbReference type="InterPro" id="IPR011576">
    <property type="entry name" value="Pyridox_Oxase_N"/>
</dbReference>
<feature type="binding site" evidence="6 7">
    <location>
        <begin position="83"/>
        <end position="84"/>
    </location>
    <ligand>
        <name>FMN</name>
        <dbReference type="ChEBI" id="CHEBI:58210"/>
    </ligand>
</feature>
<feature type="domain" description="Pyridoxine 5'-phosphate oxidase dimerisation C-terminal" evidence="9">
    <location>
        <begin position="177"/>
        <end position="218"/>
    </location>
</feature>
<evidence type="ECO:0000256" key="4">
    <source>
        <dbReference type="ARBA" id="ARBA00023002"/>
    </source>
</evidence>
<comment type="pathway">
    <text evidence="6">Cofactor metabolism; pyridoxal 5'-phosphate salvage; pyridoxal 5'-phosphate from pyridoxamine 5'-phosphate: step 1/1.</text>
</comment>
<feature type="binding site" evidence="6 7">
    <location>
        <begin position="68"/>
        <end position="73"/>
    </location>
    <ligand>
        <name>FMN</name>
        <dbReference type="ChEBI" id="CHEBI:58210"/>
    </ligand>
</feature>
<comment type="catalytic activity">
    <reaction evidence="6">
        <text>pyridoxamine 5'-phosphate + O2 + H2O = pyridoxal 5'-phosphate + H2O2 + NH4(+)</text>
        <dbReference type="Rhea" id="RHEA:15817"/>
        <dbReference type="ChEBI" id="CHEBI:15377"/>
        <dbReference type="ChEBI" id="CHEBI:15379"/>
        <dbReference type="ChEBI" id="CHEBI:16240"/>
        <dbReference type="ChEBI" id="CHEBI:28938"/>
        <dbReference type="ChEBI" id="CHEBI:58451"/>
        <dbReference type="ChEBI" id="CHEBI:597326"/>
        <dbReference type="EC" id="1.4.3.5"/>
    </reaction>
</comment>
<dbReference type="NCBIfam" id="TIGR00558">
    <property type="entry name" value="pdxH"/>
    <property type="match status" value="1"/>
</dbReference>
<proteinExistence type="inferred from homology"/>
<dbReference type="PANTHER" id="PTHR10851:SF0">
    <property type="entry name" value="PYRIDOXINE-5'-PHOSPHATE OXIDASE"/>
    <property type="match status" value="1"/>
</dbReference>
<feature type="binding site" evidence="6 7">
    <location>
        <begin position="147"/>
        <end position="148"/>
    </location>
    <ligand>
        <name>FMN</name>
        <dbReference type="ChEBI" id="CHEBI:58210"/>
    </ligand>
</feature>
<dbReference type="KEGG" id="kso:CKSOR_00534"/>
<dbReference type="GO" id="GO:0010181">
    <property type="term" value="F:FMN binding"/>
    <property type="evidence" value="ECO:0007669"/>
    <property type="project" value="UniProtKB-UniRule"/>
</dbReference>
<protein>
    <recommendedName>
        <fullName evidence="6">Pyridoxine/pyridoxamine 5'-phosphate oxidase</fullName>
        <ecNumber evidence="6">1.4.3.5</ecNumber>
    </recommendedName>
    <alternativeName>
        <fullName evidence="6">PNP/PMP oxidase</fullName>
        <shortName evidence="6">PNPOx</shortName>
    </alternativeName>
    <alternativeName>
        <fullName evidence="6">Pyridoxal 5'-phosphate synthase</fullName>
    </alternativeName>
</protein>
<keyword evidence="3 6" id="KW-0288">FMN</keyword>
<keyword evidence="2 6" id="KW-0285">Flavoprotein</keyword>
<dbReference type="PIRSF" id="PIRSF000190">
    <property type="entry name" value="Pyd_amn-ph_oxd"/>
    <property type="match status" value="1"/>
</dbReference>
<feature type="binding site" evidence="6 7">
    <location>
        <position position="200"/>
    </location>
    <ligand>
        <name>FMN</name>
        <dbReference type="ChEBI" id="CHEBI:58210"/>
    </ligand>
</feature>
<dbReference type="PANTHER" id="PTHR10851">
    <property type="entry name" value="PYRIDOXINE-5-PHOSPHATE OXIDASE"/>
    <property type="match status" value="1"/>
</dbReference>
<dbReference type="OrthoDB" id="9780392at2"/>
<feature type="binding site" evidence="6 7">
    <location>
        <position position="190"/>
    </location>
    <ligand>
        <name>FMN</name>
        <dbReference type="ChEBI" id="CHEBI:58210"/>
    </ligand>
</feature>
<accession>A0A3Q8ERU9</accession>
<evidence type="ECO:0000259" key="8">
    <source>
        <dbReference type="Pfam" id="PF01243"/>
    </source>
</evidence>
<keyword evidence="11" id="KW-1185">Reference proteome</keyword>
<name>A0A3Q8ERU9_9PROT</name>
<keyword evidence="4 6" id="KW-0560">Oxidoreductase</keyword>